<dbReference type="EMBL" id="SNRV01000054">
    <property type="protein sequence ID" value="TEW26465.1"/>
    <property type="molecule type" value="Genomic_DNA"/>
</dbReference>
<keyword evidence="5" id="KW-1185">Reference proteome</keyword>
<accession>A0A9Q7E824</accession>
<evidence type="ECO:0000313" key="4">
    <source>
        <dbReference type="Proteomes" id="UP000297565"/>
    </source>
</evidence>
<evidence type="ECO:0000256" key="1">
    <source>
        <dbReference type="SAM" id="Phobius"/>
    </source>
</evidence>
<feature type="transmembrane region" description="Helical" evidence="1">
    <location>
        <begin position="44"/>
        <end position="64"/>
    </location>
</feature>
<dbReference type="AlphaFoldDB" id="A0A9Q7E824"/>
<keyword evidence="1" id="KW-0812">Transmembrane</keyword>
<dbReference type="GeneID" id="31487951"/>
<keyword evidence="1" id="KW-1133">Transmembrane helix</keyword>
<proteinExistence type="predicted"/>
<keyword evidence="1" id="KW-0472">Membrane</keyword>
<name>A0A9Q7E824_HISSO</name>
<gene>
    <name evidence="3" type="ORF">E2R48_10305</name>
    <name evidence="2" type="ORF">JFL49_03935</name>
</gene>
<organism evidence="2 5">
    <name type="scientific">Histophilus somni</name>
    <name type="common">Haemophilus somnus</name>
    <dbReference type="NCBI Taxonomy" id="731"/>
    <lineage>
        <taxon>Bacteria</taxon>
        <taxon>Pseudomonadati</taxon>
        <taxon>Pseudomonadota</taxon>
        <taxon>Gammaproteobacteria</taxon>
        <taxon>Pasteurellales</taxon>
        <taxon>Pasteurellaceae</taxon>
        <taxon>Histophilus</taxon>
    </lineage>
</organism>
<protein>
    <submittedName>
        <fullName evidence="2">Uncharacterized protein</fullName>
    </submittedName>
</protein>
<dbReference type="EMBL" id="CP066558">
    <property type="protein sequence ID" value="QQF83061.1"/>
    <property type="molecule type" value="Genomic_DNA"/>
</dbReference>
<sequence length="71" mass="8180">MIKTIIYLIALFLAVFSAAALKHIGIFIYIYWKFGDFYWAEDALSDILSFAIPLFIGLCIKKIISNKFNIK</sequence>
<feature type="transmembrane region" description="Helical" evidence="1">
    <location>
        <begin position="7"/>
        <end position="32"/>
    </location>
</feature>
<dbReference type="Proteomes" id="UP000297565">
    <property type="component" value="Unassembled WGS sequence"/>
</dbReference>
<evidence type="ECO:0000313" key="5">
    <source>
        <dbReference type="Proteomes" id="UP000595373"/>
    </source>
</evidence>
<reference evidence="2 5" key="2">
    <citation type="submission" date="2020-12" db="EMBL/GenBank/DDBJ databases">
        <title>ASc-MMNZ-VFA-070.</title>
        <authorList>
            <person name="Schryvers A."/>
            <person name="Mostafa Nazari M."/>
            <person name="Farshchi Andisi V."/>
            <person name="Timsit E."/>
            <person name="Walter Morck D."/>
        </authorList>
    </citation>
    <scope>NUCLEOTIDE SEQUENCE [LARGE SCALE GENOMIC DNA]</scope>
    <source>
        <strain evidence="2 5">ASc-MMNZ-VFA-070</strain>
    </source>
</reference>
<reference evidence="3 4" key="1">
    <citation type="submission" date="2019-03" db="EMBL/GenBank/DDBJ databases">
        <title>Horizontal Gene Transfer Machinery in Histophilus somni.</title>
        <authorList>
            <person name="Mostafa Nazari M."/>
            <person name="Liljebjelke K."/>
        </authorList>
    </citation>
    <scope>NUCLEOTIDE SEQUENCE [LARGE SCALE GENOMIC DNA]</scope>
    <source>
        <strain evidence="3 4">UOC-EPH-KLM-04</strain>
    </source>
</reference>
<dbReference type="RefSeq" id="WP_041605136.1">
    <property type="nucleotide sequence ID" value="NZ_CP018802.1"/>
</dbReference>
<evidence type="ECO:0000313" key="2">
    <source>
        <dbReference type="EMBL" id="QQF83061.1"/>
    </source>
</evidence>
<evidence type="ECO:0000313" key="3">
    <source>
        <dbReference type="EMBL" id="TEW26465.1"/>
    </source>
</evidence>
<dbReference type="Proteomes" id="UP000595373">
    <property type="component" value="Chromosome"/>
</dbReference>